<name>A0ABY4XE06_9SPHN</name>
<evidence type="ECO:0000313" key="3">
    <source>
        <dbReference type="Proteomes" id="UP001056937"/>
    </source>
</evidence>
<accession>A0ABY4XE06</accession>
<evidence type="ECO:0000313" key="2">
    <source>
        <dbReference type="EMBL" id="USI74930.1"/>
    </source>
</evidence>
<keyword evidence="3" id="KW-1185">Reference proteome</keyword>
<dbReference type="Proteomes" id="UP001056937">
    <property type="component" value="Chromosome 2"/>
</dbReference>
<dbReference type="RefSeq" id="WP_252168744.1">
    <property type="nucleotide sequence ID" value="NZ_CP084931.1"/>
</dbReference>
<evidence type="ECO:0000256" key="1">
    <source>
        <dbReference type="SAM" id="MobiDB-lite"/>
    </source>
</evidence>
<gene>
    <name evidence="2" type="ORF">LHA26_17310</name>
</gene>
<organism evidence="2 3">
    <name type="scientific">Sphingomonas morindae</name>
    <dbReference type="NCBI Taxonomy" id="1541170"/>
    <lineage>
        <taxon>Bacteria</taxon>
        <taxon>Pseudomonadati</taxon>
        <taxon>Pseudomonadota</taxon>
        <taxon>Alphaproteobacteria</taxon>
        <taxon>Sphingomonadales</taxon>
        <taxon>Sphingomonadaceae</taxon>
        <taxon>Sphingomonas</taxon>
    </lineage>
</organism>
<protein>
    <submittedName>
        <fullName evidence="2">Uncharacterized protein</fullName>
    </submittedName>
</protein>
<reference evidence="2" key="1">
    <citation type="journal article" date="2022" name="Toxins">
        <title>Genomic Analysis of Sphingopyxis sp. USTB-05 for Biodegrading Cyanobacterial Hepatotoxins.</title>
        <authorList>
            <person name="Liu C."/>
            <person name="Xu Q."/>
            <person name="Zhao Z."/>
            <person name="Zhang H."/>
            <person name="Liu X."/>
            <person name="Yin C."/>
            <person name="Liu Y."/>
            <person name="Yan H."/>
        </authorList>
    </citation>
    <scope>NUCLEOTIDE SEQUENCE</scope>
    <source>
        <strain evidence="2">NBD5</strain>
    </source>
</reference>
<sequence>MTTITSAATLPGEAGFCRTQADREQREADMATLANVREKHQRAADRWTALADRAAGRAASRDARAAPATPVPQ</sequence>
<feature type="region of interest" description="Disordered" evidence="1">
    <location>
        <begin position="53"/>
        <end position="73"/>
    </location>
</feature>
<proteinExistence type="predicted"/>
<dbReference type="EMBL" id="CP084931">
    <property type="protein sequence ID" value="USI74930.1"/>
    <property type="molecule type" value="Genomic_DNA"/>
</dbReference>